<dbReference type="Gene3D" id="2.30.42.10">
    <property type="match status" value="2"/>
</dbReference>
<dbReference type="PANTHER" id="PTHR13865:SF28">
    <property type="entry name" value="POLYCHAETOID, ISOFORM O"/>
    <property type="match status" value="1"/>
</dbReference>
<dbReference type="OrthoDB" id="438726at2759"/>
<evidence type="ECO:0000313" key="2">
    <source>
        <dbReference type="EMBL" id="CAD7234251.1"/>
    </source>
</evidence>
<dbReference type="Pfam" id="PF00595">
    <property type="entry name" value="PDZ"/>
    <property type="match status" value="1"/>
</dbReference>
<feature type="region of interest" description="Disordered" evidence="1">
    <location>
        <begin position="131"/>
        <end position="218"/>
    </location>
</feature>
<protein>
    <submittedName>
        <fullName evidence="2">Uncharacterized protein</fullName>
    </submittedName>
</protein>
<dbReference type="SUPFAM" id="SSF50156">
    <property type="entry name" value="PDZ domain-like"/>
    <property type="match status" value="2"/>
</dbReference>
<dbReference type="AlphaFoldDB" id="A0A7R8ZW91"/>
<dbReference type="EMBL" id="OB668157">
    <property type="protein sequence ID" value="CAD7234251.1"/>
    <property type="molecule type" value="Genomic_DNA"/>
</dbReference>
<organism evidence="2">
    <name type="scientific">Cyprideis torosa</name>
    <dbReference type="NCBI Taxonomy" id="163714"/>
    <lineage>
        <taxon>Eukaryota</taxon>
        <taxon>Metazoa</taxon>
        <taxon>Ecdysozoa</taxon>
        <taxon>Arthropoda</taxon>
        <taxon>Crustacea</taxon>
        <taxon>Oligostraca</taxon>
        <taxon>Ostracoda</taxon>
        <taxon>Podocopa</taxon>
        <taxon>Podocopida</taxon>
        <taxon>Cytherocopina</taxon>
        <taxon>Cytheroidea</taxon>
        <taxon>Cytherideidae</taxon>
        <taxon>Cyprideis</taxon>
    </lineage>
</organism>
<dbReference type="GO" id="GO:0045216">
    <property type="term" value="P:cell-cell junction organization"/>
    <property type="evidence" value="ECO:0007669"/>
    <property type="project" value="TreeGrafter"/>
</dbReference>
<name>A0A7R8ZW91_9CRUS</name>
<evidence type="ECO:0000256" key="1">
    <source>
        <dbReference type="SAM" id="MobiDB-lite"/>
    </source>
</evidence>
<sequence length="218" mass="23706">TNDRVLSANGISLENVEYSRAVAVLRESPPTLHLVIKRRVVLPSSQECLKITLSRSRRKEDFGIILGCHIFVKAITSKSLAEKDGGLREGDIIGKINHHSTEGISLKEARKFLSQSKDKVQLLVYRNVEQKSGSDDRGEDDGDGLKSCAQATSNLGNPPTEALYQSGGTSHLPNGDGGEGRKHNGGLSLPTVPNDNDIKQHYPSLMNPRHRLTPPDGP</sequence>
<dbReference type="PROSITE" id="PS50106">
    <property type="entry name" value="PDZ"/>
    <property type="match status" value="2"/>
</dbReference>
<dbReference type="SMART" id="SM00228">
    <property type="entry name" value="PDZ"/>
    <property type="match status" value="1"/>
</dbReference>
<dbReference type="GO" id="GO:0050839">
    <property type="term" value="F:cell adhesion molecule binding"/>
    <property type="evidence" value="ECO:0007669"/>
    <property type="project" value="TreeGrafter"/>
</dbReference>
<dbReference type="GO" id="GO:0005886">
    <property type="term" value="C:plasma membrane"/>
    <property type="evidence" value="ECO:0007669"/>
    <property type="project" value="TreeGrafter"/>
</dbReference>
<dbReference type="GO" id="GO:0098609">
    <property type="term" value="P:cell-cell adhesion"/>
    <property type="evidence" value="ECO:0007669"/>
    <property type="project" value="TreeGrafter"/>
</dbReference>
<gene>
    <name evidence="2" type="ORF">CTOB1V02_LOCUS12067</name>
</gene>
<reference evidence="2" key="1">
    <citation type="submission" date="2020-11" db="EMBL/GenBank/DDBJ databases">
        <authorList>
            <person name="Tran Van P."/>
        </authorList>
    </citation>
    <scope>NUCLEOTIDE SEQUENCE</scope>
</reference>
<dbReference type="GO" id="GO:0005923">
    <property type="term" value="C:bicellular tight junction"/>
    <property type="evidence" value="ECO:0007669"/>
    <property type="project" value="TreeGrafter"/>
</dbReference>
<dbReference type="GO" id="GO:0150105">
    <property type="term" value="P:protein localization to cell-cell junction"/>
    <property type="evidence" value="ECO:0007669"/>
    <property type="project" value="TreeGrafter"/>
</dbReference>
<feature type="non-terminal residue" evidence="2">
    <location>
        <position position="1"/>
    </location>
</feature>
<feature type="non-terminal residue" evidence="2">
    <location>
        <position position="218"/>
    </location>
</feature>
<dbReference type="InterPro" id="IPR001478">
    <property type="entry name" value="PDZ"/>
</dbReference>
<dbReference type="InterPro" id="IPR036034">
    <property type="entry name" value="PDZ_sf"/>
</dbReference>
<proteinExistence type="predicted"/>
<dbReference type="CDD" id="cd06728">
    <property type="entry name" value="PDZ2_ZO1-like_ds"/>
    <property type="match status" value="1"/>
</dbReference>
<accession>A0A7R8ZW91</accession>
<dbReference type="PANTHER" id="PTHR13865">
    <property type="entry name" value="TIGHT JUNCTION PROTEIN"/>
    <property type="match status" value="1"/>
</dbReference>